<keyword evidence="5" id="KW-0627">Porphyrin biosynthesis</keyword>
<protein>
    <recommendedName>
        <fullName evidence="2">precorrin-2 dehydrogenase</fullName>
        <ecNumber evidence="2">1.3.1.76</ecNumber>
    </recommendedName>
</protein>
<dbReference type="EC" id="1.3.1.76" evidence="2"/>
<dbReference type="GO" id="GO:0019354">
    <property type="term" value="P:siroheme biosynthetic process"/>
    <property type="evidence" value="ECO:0007669"/>
    <property type="project" value="UniProtKB-UniPathway"/>
</dbReference>
<sequence>MIPLVHDFTDQTVLVFGGGRVGERKARRFAREARVVVVSPDFTDALAGERTVREATAETWQPRSAAAGIELVRDAPTAEAVPEWIDSVDPALVVAATNREEVNAAAAEAARARNVLVNRTDRAGERDVGSVVVPATVDDGSVSVAITTGGASPALSRHLRERLEAELDGAGAMADLTRELRAELKARDVAPAERREAMRRVVRSSRVWKALRTGTTNARKVAEDVIGIDSTTLAEQEPESQ</sequence>
<dbReference type="AlphaFoldDB" id="A0A2I8VME8"/>
<name>A0A2I8VME8_9EURY</name>
<dbReference type="RefSeq" id="WP_103426780.1">
    <property type="nucleotide sequence ID" value="NZ_CP026309.1"/>
</dbReference>
<evidence type="ECO:0000256" key="4">
    <source>
        <dbReference type="ARBA" id="ARBA00023027"/>
    </source>
</evidence>
<proteinExistence type="predicted"/>
<dbReference type="PANTHER" id="PTHR35330">
    <property type="entry name" value="SIROHEME BIOSYNTHESIS PROTEIN MET8"/>
    <property type="match status" value="1"/>
</dbReference>
<keyword evidence="3" id="KW-0560">Oxidoreductase</keyword>
<dbReference type="GO" id="GO:0004325">
    <property type="term" value="F:ferrochelatase activity"/>
    <property type="evidence" value="ECO:0007669"/>
    <property type="project" value="InterPro"/>
</dbReference>
<dbReference type="Proteomes" id="UP000236584">
    <property type="component" value="Chromosome"/>
</dbReference>
<evidence type="ECO:0000256" key="1">
    <source>
        <dbReference type="ARBA" id="ARBA00005010"/>
    </source>
</evidence>
<keyword evidence="4" id="KW-0520">NAD</keyword>
<evidence type="ECO:0000256" key="5">
    <source>
        <dbReference type="ARBA" id="ARBA00023244"/>
    </source>
</evidence>
<evidence type="ECO:0000256" key="6">
    <source>
        <dbReference type="ARBA" id="ARBA00047561"/>
    </source>
</evidence>
<evidence type="ECO:0000256" key="2">
    <source>
        <dbReference type="ARBA" id="ARBA00012400"/>
    </source>
</evidence>
<dbReference type="GO" id="GO:0043115">
    <property type="term" value="F:precorrin-2 dehydrogenase activity"/>
    <property type="evidence" value="ECO:0007669"/>
    <property type="project" value="UniProtKB-EC"/>
</dbReference>
<dbReference type="InterPro" id="IPR028161">
    <property type="entry name" value="Met8-like"/>
</dbReference>
<evidence type="ECO:0000313" key="8">
    <source>
        <dbReference type="EMBL" id="AUV83091.1"/>
    </source>
</evidence>
<dbReference type="Pfam" id="PF13241">
    <property type="entry name" value="NAD_binding_7"/>
    <property type="match status" value="1"/>
</dbReference>
<dbReference type="GeneID" id="35593776"/>
<dbReference type="KEGG" id="srub:C2R22_16750"/>
<dbReference type="EMBL" id="CP026309">
    <property type="protein sequence ID" value="AUV83091.1"/>
    <property type="molecule type" value="Genomic_DNA"/>
</dbReference>
<keyword evidence="9" id="KW-1185">Reference proteome</keyword>
<dbReference type="Gene3D" id="3.40.50.720">
    <property type="entry name" value="NAD(P)-binding Rossmann-like Domain"/>
    <property type="match status" value="1"/>
</dbReference>
<dbReference type="InterPro" id="IPR036291">
    <property type="entry name" value="NAD(P)-bd_dom_sf"/>
</dbReference>
<dbReference type="InterPro" id="IPR006367">
    <property type="entry name" value="Sirohaem_synthase_N"/>
</dbReference>
<gene>
    <name evidence="8" type="ORF">C2R22_16750</name>
</gene>
<reference evidence="8 9" key="1">
    <citation type="submission" date="2018-01" db="EMBL/GenBank/DDBJ databases">
        <title>Complete genome sequence of Salinigranum rubrum GX10T, an extremely halophilic archaeon isolated from a marine solar saltern.</title>
        <authorList>
            <person name="Han S."/>
        </authorList>
    </citation>
    <scope>NUCLEOTIDE SEQUENCE [LARGE SCALE GENOMIC DNA]</scope>
    <source>
        <strain evidence="8 9">GX10</strain>
    </source>
</reference>
<evidence type="ECO:0000256" key="3">
    <source>
        <dbReference type="ARBA" id="ARBA00023002"/>
    </source>
</evidence>
<dbReference type="PANTHER" id="PTHR35330:SF1">
    <property type="entry name" value="SIROHEME BIOSYNTHESIS PROTEIN MET8"/>
    <property type="match status" value="1"/>
</dbReference>
<comment type="pathway">
    <text evidence="1">Porphyrin-containing compound metabolism; siroheme biosynthesis; sirohydrochlorin from precorrin-2: step 1/1.</text>
</comment>
<dbReference type="InterPro" id="IPR028281">
    <property type="entry name" value="Sirohaem_synthase_central"/>
</dbReference>
<dbReference type="SUPFAM" id="SSF51735">
    <property type="entry name" value="NAD(P)-binding Rossmann-fold domains"/>
    <property type="match status" value="1"/>
</dbReference>
<evidence type="ECO:0000259" key="7">
    <source>
        <dbReference type="Pfam" id="PF14824"/>
    </source>
</evidence>
<feature type="domain" description="Siroheme synthase central" evidence="7">
    <location>
        <begin position="139"/>
        <end position="165"/>
    </location>
</feature>
<evidence type="ECO:0000313" key="9">
    <source>
        <dbReference type="Proteomes" id="UP000236584"/>
    </source>
</evidence>
<organism evidence="8 9">
    <name type="scientific">Salinigranum rubrum</name>
    <dbReference type="NCBI Taxonomy" id="755307"/>
    <lineage>
        <taxon>Archaea</taxon>
        <taxon>Methanobacteriati</taxon>
        <taxon>Methanobacteriota</taxon>
        <taxon>Stenosarchaea group</taxon>
        <taxon>Halobacteria</taxon>
        <taxon>Halobacteriales</taxon>
        <taxon>Haloferacaceae</taxon>
        <taxon>Salinigranum</taxon>
    </lineage>
</organism>
<dbReference type="SUPFAM" id="SSF75615">
    <property type="entry name" value="Siroheme synthase middle domains-like"/>
    <property type="match status" value="1"/>
</dbReference>
<accession>A0A2I8VME8</accession>
<dbReference type="Pfam" id="PF14824">
    <property type="entry name" value="Sirohm_synth_M"/>
    <property type="match status" value="1"/>
</dbReference>
<dbReference type="OrthoDB" id="10510at2157"/>
<dbReference type="Gene3D" id="3.30.160.110">
    <property type="entry name" value="Siroheme synthase, domain 2"/>
    <property type="match status" value="1"/>
</dbReference>
<dbReference type="NCBIfam" id="TIGR01470">
    <property type="entry name" value="cysG_Nterm"/>
    <property type="match status" value="1"/>
</dbReference>
<dbReference type="UniPathway" id="UPA00262">
    <property type="reaction ID" value="UER00222"/>
</dbReference>
<comment type="catalytic activity">
    <reaction evidence="6">
        <text>precorrin-2 + NAD(+) = sirohydrochlorin + NADH + 2 H(+)</text>
        <dbReference type="Rhea" id="RHEA:15613"/>
        <dbReference type="ChEBI" id="CHEBI:15378"/>
        <dbReference type="ChEBI" id="CHEBI:57540"/>
        <dbReference type="ChEBI" id="CHEBI:57945"/>
        <dbReference type="ChEBI" id="CHEBI:58351"/>
        <dbReference type="ChEBI" id="CHEBI:58827"/>
        <dbReference type="EC" id="1.3.1.76"/>
    </reaction>
</comment>